<reference evidence="2 3" key="1">
    <citation type="journal article" date="2009" name="Int. J. Syst. Evol. Microbiol.">
        <title>Nocardioides caeni sp. nov., isolated from wastewater.</title>
        <authorList>
            <person name="Yoon J.H."/>
            <person name="Kang S.J."/>
            <person name="Park S."/>
            <person name="Kim W."/>
            <person name="Oh T.K."/>
        </authorList>
    </citation>
    <scope>NUCLEOTIDE SEQUENCE [LARGE SCALE GENOMIC DNA]</scope>
    <source>
        <strain evidence="2 3">DSM 23134</strain>
    </source>
</reference>
<sequence>MGVALVRGESMRPTLGPGDRLLVLYGVVPRAGQVVLARFPDGVLVIKRAEERRTTGWWLRGDNPHAGVDSRHRGAIPDEDVVGVVRARLWPRPRLL</sequence>
<feature type="domain" description="Peptidase S24/S26A/S26B/S26C" evidence="1">
    <location>
        <begin position="5"/>
        <end position="66"/>
    </location>
</feature>
<dbReference type="InterPro" id="IPR014124">
    <property type="entry name" value="Pept_S26A_Sod_Ni_maturase"/>
</dbReference>
<keyword evidence="2" id="KW-0645">Protease</keyword>
<evidence type="ECO:0000259" key="1">
    <source>
        <dbReference type="Pfam" id="PF00717"/>
    </source>
</evidence>
<gene>
    <name evidence="2" type="primary">sodX</name>
    <name evidence="2" type="ORF">E9934_01810</name>
</gene>
<keyword evidence="2" id="KW-0378">Hydrolase</keyword>
<name>A0A4S8NUU1_9ACTN</name>
<dbReference type="InterPro" id="IPR036286">
    <property type="entry name" value="LexA/Signal_pep-like_sf"/>
</dbReference>
<dbReference type="NCBIfam" id="TIGR02754">
    <property type="entry name" value="sod_Ni_protease"/>
    <property type="match status" value="1"/>
</dbReference>
<dbReference type="Gene3D" id="2.10.109.10">
    <property type="entry name" value="Umud Fragment, subunit A"/>
    <property type="match status" value="1"/>
</dbReference>
<dbReference type="GO" id="GO:0008233">
    <property type="term" value="F:peptidase activity"/>
    <property type="evidence" value="ECO:0007669"/>
    <property type="project" value="UniProtKB-KW"/>
</dbReference>
<protein>
    <submittedName>
        <fullName evidence="2">Nickel-type superoxide dismutase maturation protease</fullName>
    </submittedName>
</protein>
<comment type="caution">
    <text evidence="2">The sequence shown here is derived from an EMBL/GenBank/DDBJ whole genome shotgun (WGS) entry which is preliminary data.</text>
</comment>
<dbReference type="SUPFAM" id="SSF51306">
    <property type="entry name" value="LexA/Signal peptidase"/>
    <property type="match status" value="1"/>
</dbReference>
<proteinExistence type="predicted"/>
<dbReference type="GO" id="GO:0006508">
    <property type="term" value="P:proteolysis"/>
    <property type="evidence" value="ECO:0007669"/>
    <property type="project" value="UniProtKB-KW"/>
</dbReference>
<dbReference type="OrthoDB" id="1467636at2"/>
<keyword evidence="3" id="KW-1185">Reference proteome</keyword>
<evidence type="ECO:0000313" key="3">
    <source>
        <dbReference type="Proteomes" id="UP000307087"/>
    </source>
</evidence>
<dbReference type="CDD" id="cd06462">
    <property type="entry name" value="Peptidase_S24_S26"/>
    <property type="match status" value="1"/>
</dbReference>
<accession>A0A4S8NUU1</accession>
<dbReference type="EMBL" id="STGW01000001">
    <property type="protein sequence ID" value="THV18769.1"/>
    <property type="molecule type" value="Genomic_DNA"/>
</dbReference>
<dbReference type="AlphaFoldDB" id="A0A4S8NUU1"/>
<evidence type="ECO:0000313" key="2">
    <source>
        <dbReference type="EMBL" id="THV18769.1"/>
    </source>
</evidence>
<dbReference type="Pfam" id="PF00717">
    <property type="entry name" value="Peptidase_S24"/>
    <property type="match status" value="1"/>
</dbReference>
<dbReference type="Proteomes" id="UP000307087">
    <property type="component" value="Unassembled WGS sequence"/>
</dbReference>
<dbReference type="InterPro" id="IPR015927">
    <property type="entry name" value="Peptidase_S24_S26A/B/C"/>
</dbReference>
<organism evidence="2 3">
    <name type="scientific">Nocardioides caeni</name>
    <dbReference type="NCBI Taxonomy" id="574700"/>
    <lineage>
        <taxon>Bacteria</taxon>
        <taxon>Bacillati</taxon>
        <taxon>Actinomycetota</taxon>
        <taxon>Actinomycetes</taxon>
        <taxon>Propionibacteriales</taxon>
        <taxon>Nocardioidaceae</taxon>
        <taxon>Nocardioides</taxon>
    </lineage>
</organism>